<dbReference type="EMBL" id="PNIQ01001084">
    <property type="protein sequence ID" value="PMP73379.1"/>
    <property type="molecule type" value="Genomic_DNA"/>
</dbReference>
<feature type="chain" id="PRO_5014357444" evidence="1">
    <location>
        <begin position="30"/>
        <end position="340"/>
    </location>
</feature>
<evidence type="ECO:0000313" key="2">
    <source>
        <dbReference type="EMBL" id="PMP73379.1"/>
    </source>
</evidence>
<proteinExistence type="predicted"/>
<protein>
    <submittedName>
        <fullName evidence="2">Uncharacterized protein</fullName>
    </submittedName>
</protein>
<evidence type="ECO:0000256" key="1">
    <source>
        <dbReference type="SAM" id="SignalP"/>
    </source>
</evidence>
<organism evidence="2 3">
    <name type="scientific">Chloroflexus aggregans</name>
    <dbReference type="NCBI Taxonomy" id="152260"/>
    <lineage>
        <taxon>Bacteria</taxon>
        <taxon>Bacillati</taxon>
        <taxon>Chloroflexota</taxon>
        <taxon>Chloroflexia</taxon>
        <taxon>Chloroflexales</taxon>
        <taxon>Chloroflexineae</taxon>
        <taxon>Chloroflexaceae</taxon>
        <taxon>Chloroflexus</taxon>
    </lineage>
</organism>
<comment type="caution">
    <text evidence="2">The sequence shown here is derived from an EMBL/GenBank/DDBJ whole genome shotgun (WGS) entry which is preliminary data.</text>
</comment>
<feature type="signal peptide" evidence="1">
    <location>
        <begin position="1"/>
        <end position="29"/>
    </location>
</feature>
<name>A0A2J6WSR7_9CHLR</name>
<reference evidence="2 3" key="1">
    <citation type="submission" date="2018-01" db="EMBL/GenBank/DDBJ databases">
        <title>Metagenomic assembled genomes from two thermal pools in the Uzon Caldera, Kamchatka, Russia.</title>
        <authorList>
            <person name="Wilkins L."/>
            <person name="Ettinger C."/>
        </authorList>
    </citation>
    <scope>NUCLEOTIDE SEQUENCE [LARGE SCALE GENOMIC DNA]</scope>
    <source>
        <strain evidence="2">ZAV-02</strain>
    </source>
</reference>
<dbReference type="Proteomes" id="UP000243376">
    <property type="component" value="Unassembled WGS sequence"/>
</dbReference>
<evidence type="ECO:0000313" key="3">
    <source>
        <dbReference type="Proteomes" id="UP000243376"/>
    </source>
</evidence>
<accession>A0A2J6WSR7</accession>
<gene>
    <name evidence="2" type="ORF">C0184_16175</name>
</gene>
<keyword evidence="1" id="KW-0732">Signal</keyword>
<dbReference type="AlphaFoldDB" id="A0A2J6WSR7"/>
<sequence>MKLHQMYRCTIVVVVALLVTLVPAESAQAQNRICFNEVPDCIEGRFAEYWRQNGGLPVFGFPITPAFQQEVEGKVRLVQIFERNRFELHLENARPYDVLLGRLGDDLLQRRGTPWQNEPKAPTTQQAGCRYFAQTRHLVCDAFLRYWQSHGLDFDGRRGFSEAESLALFGLPLTEARVETNSSGDTVLTQWFERSRLELHTNLGPDVVLLGLLGREAFGSQPLPQPQPTPRPADPCSGIPPSVNGSVVPDCVRVINNEPFFLEVFGFGFTPGERVGLYATYLATGAVIPIENTGDDIADAEGRYRVGITGSSSNPSGLYAITMEGVQSGNKAIVYFKVIR</sequence>